<evidence type="ECO:0000313" key="2">
    <source>
        <dbReference type="EMBL" id="KAH7644423.1"/>
    </source>
</evidence>
<name>A0A9D4SJU8_DERFA</name>
<gene>
    <name evidence="2" type="ORF">HUG17_6785</name>
</gene>
<reference evidence="2" key="2">
    <citation type="journal article" date="2021" name="World Allergy Organ. J.">
        <title>Chromosome-level assembly of Dermatophagoides farinae genome and transcriptome reveals two novel allergens Der f 37 and Der f 39.</title>
        <authorList>
            <person name="Chen J."/>
            <person name="Cai Z."/>
            <person name="Fan D."/>
            <person name="Hu J."/>
            <person name="Hou Y."/>
            <person name="He Y."/>
            <person name="Zhang Z."/>
            <person name="Zhao Z."/>
            <person name="Gao P."/>
            <person name="Hu W."/>
            <person name="Sun J."/>
            <person name="Li J."/>
            <person name="Ji K."/>
        </authorList>
    </citation>
    <scope>NUCLEOTIDE SEQUENCE</scope>
    <source>
        <strain evidence="2">JKM2019</strain>
    </source>
</reference>
<comment type="caution">
    <text evidence="2">The sequence shown here is derived from an EMBL/GenBank/DDBJ whole genome shotgun (WGS) entry which is preliminary data.</text>
</comment>
<dbReference type="Proteomes" id="UP000828236">
    <property type="component" value="Unassembled WGS sequence"/>
</dbReference>
<proteinExistence type="predicted"/>
<dbReference type="EMBL" id="SDOV01000002">
    <property type="protein sequence ID" value="KAH7644423.1"/>
    <property type="molecule type" value="Genomic_DNA"/>
</dbReference>
<accession>A0A9D4SJU8</accession>
<organism evidence="2">
    <name type="scientific">Dermatophagoides farinae</name>
    <name type="common">American house dust mite</name>
    <dbReference type="NCBI Taxonomy" id="6954"/>
    <lineage>
        <taxon>Eukaryota</taxon>
        <taxon>Metazoa</taxon>
        <taxon>Ecdysozoa</taxon>
        <taxon>Arthropoda</taxon>
        <taxon>Chelicerata</taxon>
        <taxon>Arachnida</taxon>
        <taxon>Acari</taxon>
        <taxon>Acariformes</taxon>
        <taxon>Sarcoptiformes</taxon>
        <taxon>Astigmata</taxon>
        <taxon>Psoroptidia</taxon>
        <taxon>Analgoidea</taxon>
        <taxon>Pyroglyphidae</taxon>
        <taxon>Dermatophagoidinae</taxon>
        <taxon>Dermatophagoides</taxon>
    </lineage>
</organism>
<evidence type="ECO:0000256" key="1">
    <source>
        <dbReference type="SAM" id="SignalP"/>
    </source>
</evidence>
<reference evidence="2" key="1">
    <citation type="submission" date="2020-06" db="EMBL/GenBank/DDBJ databases">
        <authorList>
            <person name="Ji K."/>
            <person name="Li J."/>
        </authorList>
    </citation>
    <scope>NUCLEOTIDE SEQUENCE</scope>
    <source>
        <strain evidence="2">JKM2019</strain>
        <tissue evidence="2">Whole body</tissue>
    </source>
</reference>
<sequence length="194" mass="22777">MFRLLILASLAIMAYGSHYGHHYHHHSVHLPVHSKHHVKYYHVHGHHQIHPIHVEVEAHAVPIHMTFKSKSSHLSVDQHHENAGGSHKVSHSEDEPHYLKHYVKKPVYQEVNEIITPYRKITQKIEPVHEEIETLFLILIGLLTLMMAINKTTADNKYHHNHYSIHLPVKSKHHIRYYHSKSHHDLHPIHVEGM</sequence>
<dbReference type="AlphaFoldDB" id="A0A9D4SJU8"/>
<feature type="signal peptide" evidence="1">
    <location>
        <begin position="1"/>
        <end position="16"/>
    </location>
</feature>
<feature type="chain" id="PRO_5038737275" evidence="1">
    <location>
        <begin position="17"/>
        <end position="194"/>
    </location>
</feature>
<protein>
    <submittedName>
        <fullName evidence="2">Dfp2-like protein 24</fullName>
    </submittedName>
</protein>
<keyword evidence="1" id="KW-0732">Signal</keyword>